<dbReference type="EMBL" id="CP128399">
    <property type="protein sequence ID" value="WJW66618.1"/>
    <property type="molecule type" value="Genomic_DNA"/>
</dbReference>
<dbReference type="EMBL" id="JACATZ010000001">
    <property type="protein sequence ID" value="NWJ44732.1"/>
    <property type="molecule type" value="Genomic_DNA"/>
</dbReference>
<evidence type="ECO:0000313" key="5">
    <source>
        <dbReference type="Proteomes" id="UP001431572"/>
    </source>
</evidence>
<dbReference type="Proteomes" id="UP001431572">
    <property type="component" value="Chromosome 1"/>
</dbReference>
<evidence type="ECO:0000313" key="4">
    <source>
        <dbReference type="Proteomes" id="UP000521676"/>
    </source>
</evidence>
<gene>
    <name evidence="2" type="ORF">HXX08_02525</name>
    <name evidence="3" type="ORF">OZ401_002425</name>
</gene>
<organism evidence="2 4">
    <name type="scientific">Candidatus Chlorohelix allophototropha</name>
    <dbReference type="NCBI Taxonomy" id="3003348"/>
    <lineage>
        <taxon>Bacteria</taxon>
        <taxon>Bacillati</taxon>
        <taxon>Chloroflexota</taxon>
        <taxon>Chloroflexia</taxon>
        <taxon>Candidatus Chloroheliales</taxon>
        <taxon>Candidatus Chloroheliaceae</taxon>
        <taxon>Candidatus Chlorohelix</taxon>
    </lineage>
</organism>
<protein>
    <submittedName>
        <fullName evidence="2">Uncharacterized protein</fullName>
    </submittedName>
</protein>
<dbReference type="RefSeq" id="WP_341468510.1">
    <property type="nucleotide sequence ID" value="NZ_CP128399.1"/>
</dbReference>
<dbReference type="Proteomes" id="UP000521676">
    <property type="component" value="Unassembled WGS sequence"/>
</dbReference>
<evidence type="ECO:0000313" key="3">
    <source>
        <dbReference type="EMBL" id="WJW66618.1"/>
    </source>
</evidence>
<reference evidence="2 4" key="1">
    <citation type="submission" date="2020-06" db="EMBL/GenBank/DDBJ databases">
        <title>Anoxygenic phototrophic Chloroflexota member uses a Type I reaction center.</title>
        <authorList>
            <person name="Tsuji J.M."/>
            <person name="Shaw N.A."/>
            <person name="Nagashima S."/>
            <person name="Venkiteswaran J."/>
            <person name="Schiff S.L."/>
            <person name="Hanada S."/>
            <person name="Tank M."/>
            <person name="Neufeld J.D."/>
        </authorList>
    </citation>
    <scope>NUCLEOTIDE SEQUENCE [LARGE SCALE GENOMIC DNA]</scope>
    <source>
        <strain evidence="2">L227-S17</strain>
    </source>
</reference>
<sequence>MAKSGQSDQKKQKFPNLQSGDTDSRLERAFRTLVGAARPQDFRRAQFKAALRELGFVWVEGKATNPATPGRAIPLPSSVEGDPLEEAFSFINQNFPEVEFYLPYITAKARLLKHLKAGGSLEPEPEYDEDGFLSG</sequence>
<accession>A0A8T7LX11</accession>
<name>A0A8T7LX11_9CHLR</name>
<keyword evidence="5" id="KW-1185">Reference proteome</keyword>
<evidence type="ECO:0000256" key="1">
    <source>
        <dbReference type="SAM" id="MobiDB-lite"/>
    </source>
</evidence>
<evidence type="ECO:0000313" key="2">
    <source>
        <dbReference type="EMBL" id="NWJ44732.1"/>
    </source>
</evidence>
<proteinExistence type="predicted"/>
<dbReference type="AlphaFoldDB" id="A0A8T7LX11"/>
<feature type="region of interest" description="Disordered" evidence="1">
    <location>
        <begin position="1"/>
        <end position="24"/>
    </location>
</feature>
<reference evidence="3" key="2">
    <citation type="journal article" date="2024" name="Nature">
        <title>Anoxygenic phototroph of the Chloroflexota uses a type I reaction centre.</title>
        <authorList>
            <person name="Tsuji J.M."/>
            <person name="Shaw N.A."/>
            <person name="Nagashima S."/>
            <person name="Venkiteswaran J.J."/>
            <person name="Schiff S.L."/>
            <person name="Watanabe T."/>
            <person name="Fukui M."/>
            <person name="Hanada S."/>
            <person name="Tank M."/>
            <person name="Neufeld J.D."/>
        </authorList>
    </citation>
    <scope>NUCLEOTIDE SEQUENCE</scope>
    <source>
        <strain evidence="3">L227-S17</strain>
    </source>
</reference>